<evidence type="ECO:0000313" key="3">
    <source>
        <dbReference type="Proteomes" id="UP000756703"/>
    </source>
</evidence>
<dbReference type="InterPro" id="IPR029058">
    <property type="entry name" value="AB_hydrolase_fold"/>
</dbReference>
<dbReference type="InterPro" id="IPR052920">
    <property type="entry name" value="DNA-binding_regulatory"/>
</dbReference>
<keyword evidence="2" id="KW-0378">Hydrolase</keyword>
<dbReference type="Gene3D" id="3.40.50.1820">
    <property type="entry name" value="alpha/beta hydrolase"/>
    <property type="match status" value="1"/>
</dbReference>
<organism evidence="2 3">
    <name type="scientific">Candidatus Sungiibacteriota bacterium</name>
    <dbReference type="NCBI Taxonomy" id="2750080"/>
    <lineage>
        <taxon>Bacteria</taxon>
        <taxon>Candidatus Sungiibacteriota</taxon>
    </lineage>
</organism>
<name>A0A933DRR5_9BACT</name>
<feature type="domain" description="AB hydrolase-1" evidence="1">
    <location>
        <begin position="76"/>
        <end position="174"/>
    </location>
</feature>
<dbReference type="AlphaFoldDB" id="A0A933DRR5"/>
<dbReference type="PANTHER" id="PTHR43358">
    <property type="entry name" value="ALPHA/BETA-HYDROLASE"/>
    <property type="match status" value="1"/>
</dbReference>
<evidence type="ECO:0000313" key="2">
    <source>
        <dbReference type="EMBL" id="MBI4132611.1"/>
    </source>
</evidence>
<evidence type="ECO:0000259" key="1">
    <source>
        <dbReference type="Pfam" id="PF00561"/>
    </source>
</evidence>
<dbReference type="PANTHER" id="PTHR43358:SF4">
    <property type="entry name" value="ALPHA_BETA HYDROLASE FOLD-1 DOMAIN-CONTAINING PROTEIN"/>
    <property type="match status" value="1"/>
</dbReference>
<dbReference type="InterPro" id="IPR000073">
    <property type="entry name" value="AB_hydrolase_1"/>
</dbReference>
<gene>
    <name evidence="2" type="ORF">HY473_00720</name>
</gene>
<comment type="caution">
    <text evidence="2">The sequence shown here is derived from an EMBL/GenBank/DDBJ whole genome shotgun (WGS) entry which is preliminary data.</text>
</comment>
<dbReference type="Pfam" id="PF00561">
    <property type="entry name" value="Abhydrolase_1"/>
    <property type="match status" value="1"/>
</dbReference>
<accession>A0A933DRR5</accession>
<reference evidence="2" key="1">
    <citation type="submission" date="2020-07" db="EMBL/GenBank/DDBJ databases">
        <title>Huge and variable diversity of episymbiotic CPR bacteria and DPANN archaea in groundwater ecosystems.</title>
        <authorList>
            <person name="He C.Y."/>
            <person name="Keren R."/>
            <person name="Whittaker M."/>
            <person name="Farag I.F."/>
            <person name="Doudna J."/>
            <person name="Cate J.H.D."/>
            <person name="Banfield J.F."/>
        </authorList>
    </citation>
    <scope>NUCLEOTIDE SEQUENCE</scope>
    <source>
        <strain evidence="2">NC_groundwater_1225_Ag_S-0.1um_56_177</strain>
    </source>
</reference>
<protein>
    <submittedName>
        <fullName evidence="2">Alpha/beta fold hydrolase</fullName>
    </submittedName>
</protein>
<sequence length="333" mass="37422">MKSRFSTFMFITSAVIFFFLFTSLWGLYISIRPPKIISQITPRDLGMVYEEVSFKTRDGLALSGWFVPSSKQKTKTIVLLHGYPADKGDILPALSFLQKNYNLFLFDFRYLGKSEGSYSTAGAKEKEDLLSAIRYLKTRGIEEIGVWGFSMGGAVALMTAAEAPEMKAVVSEVSYARLDLMAPELYKIPGLRYVLGYLTGLWGNLFLGIDIQKVAPEEAARTFQIPALIIHSTNDDVISFSHALRLKEALAKNPRAEFWFQGNLVHGELGGEYQKRIEEFFSKNWPSPEAQTPSNHEMWSILEKVTIDTRGLSKPAGNRIRGSVRVATYDDLT</sequence>
<dbReference type="EMBL" id="JACQMI010000005">
    <property type="protein sequence ID" value="MBI4132611.1"/>
    <property type="molecule type" value="Genomic_DNA"/>
</dbReference>
<dbReference type="GO" id="GO:0016787">
    <property type="term" value="F:hydrolase activity"/>
    <property type="evidence" value="ECO:0007669"/>
    <property type="project" value="UniProtKB-KW"/>
</dbReference>
<dbReference type="Proteomes" id="UP000756703">
    <property type="component" value="Unassembled WGS sequence"/>
</dbReference>
<proteinExistence type="predicted"/>
<dbReference type="SUPFAM" id="SSF53474">
    <property type="entry name" value="alpha/beta-Hydrolases"/>
    <property type="match status" value="1"/>
</dbReference>